<feature type="compositionally biased region" description="Low complexity" evidence="1">
    <location>
        <begin position="428"/>
        <end position="449"/>
    </location>
</feature>
<dbReference type="EMBL" id="LTAN01000002">
    <property type="protein sequence ID" value="OBR14246.1"/>
    <property type="molecule type" value="Genomic_DNA"/>
</dbReference>
<protein>
    <submittedName>
        <fullName evidence="2">Uncharacterized protein</fullName>
    </submittedName>
</protein>
<feature type="compositionally biased region" description="Polar residues" evidence="1">
    <location>
        <begin position="24"/>
        <end position="35"/>
    </location>
</feature>
<keyword evidence="3" id="KW-1185">Reference proteome</keyword>
<feature type="compositionally biased region" description="Polar residues" evidence="1">
    <location>
        <begin position="178"/>
        <end position="200"/>
    </location>
</feature>
<evidence type="ECO:0000256" key="1">
    <source>
        <dbReference type="SAM" id="MobiDB-lite"/>
    </source>
</evidence>
<dbReference type="VEuPathDB" id="FungiDB:CH63R_02972"/>
<dbReference type="PANTHER" id="PTHR40625:SF1">
    <property type="entry name" value="AMP-ACTIVATED PROTEIN KINASE GLYCOGEN-BINDING DOMAIN-CONTAINING PROTEIN"/>
    <property type="match status" value="1"/>
</dbReference>
<feature type="compositionally biased region" description="Polar residues" evidence="1">
    <location>
        <begin position="213"/>
        <end position="227"/>
    </location>
</feature>
<feature type="compositionally biased region" description="Polar residues" evidence="1">
    <location>
        <begin position="479"/>
        <end position="493"/>
    </location>
</feature>
<reference evidence="3" key="1">
    <citation type="journal article" date="2017" name="BMC Genomics">
        <title>Gapless genome assembly of Colletotrichum higginsianum reveals chromosome structure and association of transposable elements with secondary metabolite gene clusters.</title>
        <authorList>
            <person name="Dallery J.-F."/>
            <person name="Lapalu N."/>
            <person name="Zampounis A."/>
            <person name="Pigne S."/>
            <person name="Luyten I."/>
            <person name="Amselem J."/>
            <person name="Wittenberg A.H.J."/>
            <person name="Zhou S."/>
            <person name="de Queiroz M.V."/>
            <person name="Robin G.P."/>
            <person name="Auger A."/>
            <person name="Hainaut M."/>
            <person name="Henrissat B."/>
            <person name="Kim K.-T."/>
            <person name="Lee Y.-H."/>
            <person name="Lespinet O."/>
            <person name="Schwartz D.C."/>
            <person name="Thon M.R."/>
            <person name="O'Connell R.J."/>
        </authorList>
    </citation>
    <scope>NUCLEOTIDE SEQUENCE [LARGE SCALE GENOMIC DNA]</scope>
    <source>
        <strain evidence="3">IMI 349063</strain>
    </source>
</reference>
<proteinExistence type="predicted"/>
<feature type="compositionally biased region" description="Polar residues" evidence="1">
    <location>
        <begin position="371"/>
        <end position="381"/>
    </location>
</feature>
<dbReference type="PANTHER" id="PTHR40625">
    <property type="entry name" value="GTP-BINDING PROTEIN ESDC-RELATED"/>
    <property type="match status" value="1"/>
</dbReference>
<comment type="caution">
    <text evidence="2">The sequence shown here is derived from an EMBL/GenBank/DDBJ whole genome shotgun (WGS) entry which is preliminary data.</text>
</comment>
<evidence type="ECO:0000313" key="2">
    <source>
        <dbReference type="EMBL" id="OBR14246.1"/>
    </source>
</evidence>
<dbReference type="AlphaFoldDB" id="A0A1B7YQC1"/>
<gene>
    <name evidence="2" type="ORF">CH63R_02972</name>
</gene>
<accession>A0A1B7YQC1</accession>
<name>A0A1B7YQC1_COLHI</name>
<feature type="region of interest" description="Disordered" evidence="1">
    <location>
        <begin position="178"/>
        <end position="352"/>
    </location>
</feature>
<dbReference type="OrthoDB" id="5422351at2759"/>
<feature type="region of interest" description="Disordered" evidence="1">
    <location>
        <begin position="428"/>
        <end position="506"/>
    </location>
</feature>
<dbReference type="KEGG" id="chig:CH63R_02972"/>
<sequence>MLCPTSPTLACARSSPSPKPNGNLPKTPSNIWQSQKGRRRRRSAPRPLMGQDRVPGLSFGVSLVADGLGLASRLTTLDLYNTPRGASSTLANHYGPFSQTHPTVRSVHLVGSWDNFSKPYTMERDIRRDHGQWRGCHTFKDIVLDDELGAKDSKRDGGLKMGQTYYYYYELDGTQESYNPAQPSTTQCPYLPGQTVNTLDVPSEMAERKRSASLGSLRNSEYRTMNPNDKFVTPRPPPPVPGGQLRRLGSAPAAQPQRAFSRSGSTSPPPSWRRMFNRKQSTSRSTERGRQYEDEERPVSPYSHSDDSRSTASSDGSRTRDLSPESLRRFLSDDNPFAGASPSPYGRPTVAIPDDIAEENDDDENFANSALSEINPYTTSLSPPPFKRCHSDSTLPSVNRAKVLTREKKYSPLPPLPVKELRELESAPPASRFSFSSDSSVASSVGPVSPEDDIPSFYDSAEEDRYSNESDANYVQPLSLPSTRKPSLEQNYSLPRAPGIKRHPRVQPVVAAPPDHGLNDLVNEMGWMVDIIRGKGI</sequence>
<feature type="compositionally biased region" description="Basic and acidic residues" evidence="1">
    <location>
        <begin position="317"/>
        <end position="332"/>
    </location>
</feature>
<dbReference type="RefSeq" id="XP_018162763.1">
    <property type="nucleotide sequence ID" value="XM_018297947.1"/>
</dbReference>
<feature type="region of interest" description="Disordered" evidence="1">
    <location>
        <begin position="370"/>
        <end position="393"/>
    </location>
</feature>
<feature type="region of interest" description="Disordered" evidence="1">
    <location>
        <begin position="1"/>
        <end position="52"/>
    </location>
</feature>
<dbReference type="Proteomes" id="UP000092177">
    <property type="component" value="Chromosome 2"/>
</dbReference>
<dbReference type="GeneID" id="28862054"/>
<evidence type="ECO:0000313" key="3">
    <source>
        <dbReference type="Proteomes" id="UP000092177"/>
    </source>
</evidence>
<organism evidence="2 3">
    <name type="scientific">Colletotrichum higginsianum (strain IMI 349063)</name>
    <name type="common">Crucifer anthracnose fungus</name>
    <dbReference type="NCBI Taxonomy" id="759273"/>
    <lineage>
        <taxon>Eukaryota</taxon>
        <taxon>Fungi</taxon>
        <taxon>Dikarya</taxon>
        <taxon>Ascomycota</taxon>
        <taxon>Pezizomycotina</taxon>
        <taxon>Sordariomycetes</taxon>
        <taxon>Hypocreomycetidae</taxon>
        <taxon>Glomerellales</taxon>
        <taxon>Glomerellaceae</taxon>
        <taxon>Colletotrichum</taxon>
        <taxon>Colletotrichum destructivum species complex</taxon>
    </lineage>
</organism>